<dbReference type="InterPro" id="IPR013429">
    <property type="entry name" value="Regulatory_FmdB_Zinc_ribbon"/>
</dbReference>
<accession>A0A6B8KGU9</accession>
<organism evidence="2 3">
    <name type="scientific">Methylocystis heyeri</name>
    <dbReference type="NCBI Taxonomy" id="391905"/>
    <lineage>
        <taxon>Bacteria</taxon>
        <taxon>Pseudomonadati</taxon>
        <taxon>Pseudomonadota</taxon>
        <taxon>Alphaproteobacteria</taxon>
        <taxon>Hyphomicrobiales</taxon>
        <taxon>Methylocystaceae</taxon>
        <taxon>Methylocystis</taxon>
    </lineage>
</organism>
<dbReference type="EMBL" id="CP046052">
    <property type="protein sequence ID" value="QGM45660.1"/>
    <property type="molecule type" value="Genomic_DNA"/>
</dbReference>
<evidence type="ECO:0000313" key="2">
    <source>
        <dbReference type="EMBL" id="QGM45660.1"/>
    </source>
</evidence>
<proteinExistence type="predicted"/>
<dbReference type="RefSeq" id="WP_136495934.1">
    <property type="nucleotide sequence ID" value="NZ_CP046052.1"/>
</dbReference>
<evidence type="ECO:0000259" key="1">
    <source>
        <dbReference type="SMART" id="SM00834"/>
    </source>
</evidence>
<name>A0A6B8KGU9_9HYPH</name>
<reference evidence="2 3" key="1">
    <citation type="submission" date="2019-11" db="EMBL/GenBank/DDBJ databases">
        <title>The genome sequence of Methylocystis heyeri.</title>
        <authorList>
            <person name="Oshkin I.Y."/>
            <person name="Miroshnikov K."/>
            <person name="Dedysh S.N."/>
        </authorList>
    </citation>
    <scope>NUCLEOTIDE SEQUENCE [LARGE SCALE GENOMIC DNA]</scope>
    <source>
        <strain evidence="2 3">H2</strain>
    </source>
</reference>
<dbReference type="OrthoDB" id="9813321at2"/>
<dbReference type="SMART" id="SM00834">
    <property type="entry name" value="CxxC_CXXC_SSSS"/>
    <property type="match status" value="1"/>
</dbReference>
<sequence length="80" mass="7907">MPIYAYACSDCSHQFETLVRSDETPACPKCGGEKLERQMSLIAKPAPGGPSDAAGAPASCAAMNGGAPCGAGCPAFGDAA</sequence>
<evidence type="ECO:0000313" key="3">
    <source>
        <dbReference type="Proteomes" id="UP000309061"/>
    </source>
</evidence>
<protein>
    <submittedName>
        <fullName evidence="2">Zinc ribbon domain-containing protein</fullName>
    </submittedName>
</protein>
<gene>
    <name evidence="2" type="ORF">H2LOC_008075</name>
</gene>
<dbReference type="AlphaFoldDB" id="A0A6B8KGU9"/>
<dbReference type="Pfam" id="PF09723">
    <property type="entry name" value="Zn_ribbon_8"/>
    <property type="match status" value="1"/>
</dbReference>
<dbReference type="KEGG" id="mhey:H2LOC_008075"/>
<dbReference type="NCBIfam" id="TIGR02605">
    <property type="entry name" value="CxxC_CxxC_SSSS"/>
    <property type="match status" value="1"/>
</dbReference>
<dbReference type="Proteomes" id="UP000309061">
    <property type="component" value="Chromosome"/>
</dbReference>
<feature type="domain" description="Putative regulatory protein FmdB zinc ribbon" evidence="1">
    <location>
        <begin position="1"/>
        <end position="40"/>
    </location>
</feature>
<keyword evidence="3" id="KW-1185">Reference proteome</keyword>